<dbReference type="RefSeq" id="WP_226395103.1">
    <property type="nucleotide sequence ID" value="NZ_JADCKL010000008.1"/>
</dbReference>
<comment type="caution">
    <text evidence="2">The sequence shown here is derived from an EMBL/GenBank/DDBJ whole genome shotgun (WGS) entry which is preliminary data.</text>
</comment>
<dbReference type="Gene3D" id="1.10.10.60">
    <property type="entry name" value="Homeodomain-like"/>
    <property type="match status" value="1"/>
</dbReference>
<dbReference type="Proteomes" id="UP000758652">
    <property type="component" value="Unassembled WGS sequence"/>
</dbReference>
<dbReference type="InterPro" id="IPR009057">
    <property type="entry name" value="Homeodomain-like_sf"/>
</dbReference>
<dbReference type="InterPro" id="IPR006120">
    <property type="entry name" value="Resolvase_HTH_dom"/>
</dbReference>
<keyword evidence="3" id="KW-1185">Reference proteome</keyword>
<evidence type="ECO:0000313" key="3">
    <source>
        <dbReference type="Proteomes" id="UP000758652"/>
    </source>
</evidence>
<organism evidence="2 3">
    <name type="scientific">Claveliimonas monacensis</name>
    <dbReference type="NCBI Taxonomy" id="2779351"/>
    <lineage>
        <taxon>Bacteria</taxon>
        <taxon>Bacillati</taxon>
        <taxon>Bacillota</taxon>
        <taxon>Clostridia</taxon>
        <taxon>Lachnospirales</taxon>
        <taxon>Lachnospiraceae</taxon>
        <taxon>Claveliimonas</taxon>
    </lineage>
</organism>
<gene>
    <name evidence="2" type="ORF">INF30_10050</name>
</gene>
<protein>
    <submittedName>
        <fullName evidence="2">Hin recombinase</fullName>
    </submittedName>
</protein>
<dbReference type="CDD" id="cd00569">
    <property type="entry name" value="HTH_Hin_like"/>
    <property type="match status" value="1"/>
</dbReference>
<name>A0ABR9RL14_9FIRM</name>
<dbReference type="SUPFAM" id="SSF46689">
    <property type="entry name" value="Homeodomain-like"/>
    <property type="match status" value="1"/>
</dbReference>
<dbReference type="EMBL" id="JADCKL010000008">
    <property type="protein sequence ID" value="MBE5063603.1"/>
    <property type="molecule type" value="Genomic_DNA"/>
</dbReference>
<evidence type="ECO:0000313" key="2">
    <source>
        <dbReference type="EMBL" id="MBE5063603.1"/>
    </source>
</evidence>
<proteinExistence type="predicted"/>
<feature type="domain" description="Resolvase HTH" evidence="1">
    <location>
        <begin position="52"/>
        <end position="90"/>
    </location>
</feature>
<reference evidence="2 3" key="1">
    <citation type="submission" date="2020-10" db="EMBL/GenBank/DDBJ databases">
        <title>ChiBAC.</title>
        <authorList>
            <person name="Zenner C."/>
            <person name="Hitch T.C.A."/>
            <person name="Clavel T."/>
        </authorList>
    </citation>
    <scope>NUCLEOTIDE SEQUENCE [LARGE SCALE GENOMIC DNA]</scope>
    <source>
        <strain evidence="2 3">DSM 108991</strain>
    </source>
</reference>
<dbReference type="Pfam" id="PF02796">
    <property type="entry name" value="HTH_7"/>
    <property type="match status" value="1"/>
</dbReference>
<accession>A0ABR9RL14</accession>
<evidence type="ECO:0000259" key="1">
    <source>
        <dbReference type="Pfam" id="PF02796"/>
    </source>
</evidence>
<sequence>MEKEQKLLCKCLEIFGTDDPEQWKKIMKKAKKYDDLMRGVRPANPRGAGRKGLKEEKADTIRRMYRKGVSVARIARELSVSRPTVYRYVEEIRRWERHPSVQMQLEYMYKDRVCTVIDVDWKNQTVYVENRTNQLPLTAFGVNKTPGWEEFREFLEDRCVPGTRFHLKELLRDMGVDFYDPMLIIEETKGRMAEDDQWIRIHYREDALCQNG</sequence>